<comment type="subunit">
    <text evidence="14">Component of an histone acetyltransferase complex. Interacts with H3K4me3 and to a lesser extent with H3K4me2.</text>
</comment>
<feature type="binding site" evidence="12">
    <location>
        <position position="348"/>
    </location>
    <ligand>
        <name>Zn(2+)</name>
        <dbReference type="ChEBI" id="CHEBI:29105"/>
        <label>2</label>
    </ligand>
</feature>
<dbReference type="PROSITE" id="PS01359">
    <property type="entry name" value="ZF_PHD_1"/>
    <property type="match status" value="1"/>
</dbReference>
<dbReference type="SUPFAM" id="SSF57903">
    <property type="entry name" value="FYVE/PHD zinc finger"/>
    <property type="match status" value="1"/>
</dbReference>
<evidence type="ECO:0000256" key="14">
    <source>
        <dbReference type="RuleBase" id="RU361213"/>
    </source>
</evidence>
<evidence type="ECO:0000256" key="2">
    <source>
        <dbReference type="ARBA" id="ARBA00010210"/>
    </source>
</evidence>
<evidence type="ECO:0000256" key="11">
    <source>
        <dbReference type="PIRSR" id="PIRSR628651-50"/>
    </source>
</evidence>
<feature type="compositionally biased region" description="Basic residues" evidence="16">
    <location>
        <begin position="254"/>
        <end position="264"/>
    </location>
</feature>
<dbReference type="InterPro" id="IPR001965">
    <property type="entry name" value="Znf_PHD"/>
</dbReference>
<dbReference type="SMART" id="SM01408">
    <property type="entry name" value="ING"/>
    <property type="match status" value="1"/>
</dbReference>
<evidence type="ECO:0000256" key="5">
    <source>
        <dbReference type="ARBA" id="ARBA00022771"/>
    </source>
</evidence>
<evidence type="ECO:0000256" key="1">
    <source>
        <dbReference type="ARBA" id="ARBA00004123"/>
    </source>
</evidence>
<comment type="caution">
    <text evidence="18">The sequence shown here is derived from an EMBL/GenBank/DDBJ whole genome shotgun (WGS) entry which is preliminary data.</text>
</comment>
<dbReference type="PANTHER" id="PTHR10333">
    <property type="entry name" value="INHIBITOR OF GROWTH PROTEIN"/>
    <property type="match status" value="1"/>
</dbReference>
<feature type="site" description="Histone H3K4me3 binding" evidence="11">
    <location>
        <position position="319"/>
    </location>
</feature>
<proteinExistence type="inferred from homology"/>
<feature type="binding site" evidence="12">
    <location>
        <position position="318"/>
    </location>
    <ligand>
        <name>Zn(2+)</name>
        <dbReference type="ChEBI" id="CHEBI:29105"/>
        <label>2</label>
    </ligand>
</feature>
<dbReference type="CDD" id="cd16858">
    <property type="entry name" value="ING_ING3_Yng2p"/>
    <property type="match status" value="1"/>
</dbReference>
<gene>
    <name evidence="18" type="ORF">QYM36_008552</name>
</gene>
<dbReference type="InterPro" id="IPR042020">
    <property type="entry name" value="ING3_PHD"/>
</dbReference>
<feature type="binding site" evidence="12">
    <location>
        <position position="323"/>
    </location>
    <ligand>
        <name>Zn(2+)</name>
        <dbReference type="ChEBI" id="CHEBI:29105"/>
        <label>2</label>
    </ligand>
</feature>
<evidence type="ECO:0000256" key="12">
    <source>
        <dbReference type="PIRSR" id="PIRSR628651-51"/>
    </source>
</evidence>
<dbReference type="InterPro" id="IPR011011">
    <property type="entry name" value="Znf_FYVE_PHD"/>
</dbReference>
<dbReference type="InterPro" id="IPR013083">
    <property type="entry name" value="Znf_RING/FYVE/PHD"/>
</dbReference>
<dbReference type="Gene3D" id="6.10.140.1740">
    <property type="match status" value="1"/>
</dbReference>
<dbReference type="InterPro" id="IPR024610">
    <property type="entry name" value="ING_N_histone-binding"/>
</dbReference>
<keyword evidence="9" id="KW-0804">Transcription</keyword>
<evidence type="ECO:0000256" key="4">
    <source>
        <dbReference type="ARBA" id="ARBA00022723"/>
    </source>
</evidence>
<feature type="binding site" evidence="12">
    <location>
        <position position="307"/>
    </location>
    <ligand>
        <name>Zn(2+)</name>
        <dbReference type="ChEBI" id="CHEBI:29105"/>
        <label>1</label>
    </ligand>
</feature>
<comment type="subcellular location">
    <subcellularLocation>
        <location evidence="1 14">Nucleus</location>
    </subcellularLocation>
</comment>
<sequence length="358" mass="40983">MLYLEDYLELVEHLPQELRDRFTEMRELDLQVHNVSDSLEARVKTLFSNAKKLKNTERDSEFNSIRKDYQKVLEDADEKIQQANQMYDLVDRYVRRLDEELLKFKLELEADNRGITELLEKKSLELDSGSISQKENRYTTKTEEKDISKRTGSISSNLERVLSHPWLSGLGGFTIPASPTESLDLNLTLPNLPEVPPTPLSTPSRRVSSNRNLVDVTEAVSNIREDKFLGSSSASVKSTTPVPELEPTLNVTRERRRKKRRRGGRTSTRLETIADDDADSYIEEEEIDAGNSSDWNQDPNEPRYCLCNQVSYGDMVACDNPACSIEWFHYACVGIVQPPKGKWYCPNCSAIVSKKRRK</sequence>
<dbReference type="Pfam" id="PF12998">
    <property type="entry name" value="ING"/>
    <property type="match status" value="1"/>
</dbReference>
<dbReference type="Gene3D" id="3.30.40.10">
    <property type="entry name" value="Zinc/RING finger domain, C3HC4 (zinc finger)"/>
    <property type="match status" value="1"/>
</dbReference>
<accession>A0AA88IVE0</accession>
<keyword evidence="7 14" id="KW-0156">Chromatin regulator</keyword>
<feature type="coiled-coil region" evidence="15">
    <location>
        <begin position="36"/>
        <end position="86"/>
    </location>
</feature>
<keyword evidence="6 12" id="KW-0862">Zinc</keyword>
<dbReference type="InterPro" id="IPR028651">
    <property type="entry name" value="ING_fam"/>
</dbReference>
<dbReference type="AlphaFoldDB" id="A0AA88IVE0"/>
<keyword evidence="5 13" id="KW-0863">Zinc-finger</keyword>
<dbReference type="FunFam" id="3.30.40.10:FF:000021">
    <property type="entry name" value="Inhibitor of growth 2b"/>
    <property type="match status" value="1"/>
</dbReference>
<dbReference type="PROSITE" id="PS50016">
    <property type="entry name" value="ZF_PHD_2"/>
    <property type="match status" value="1"/>
</dbReference>
<comment type="similarity">
    <text evidence="2 14">Belongs to the ING family.</text>
</comment>
<protein>
    <recommendedName>
        <fullName evidence="14">Inhibitor of growth protein</fullName>
    </recommendedName>
</protein>
<feature type="site" description="Histone H3K4me3 binding" evidence="11">
    <location>
        <position position="327"/>
    </location>
</feature>
<feature type="site" description="Histone H3K4me3 binding" evidence="11">
    <location>
        <position position="315"/>
    </location>
</feature>
<evidence type="ECO:0000256" key="16">
    <source>
        <dbReference type="SAM" id="MobiDB-lite"/>
    </source>
</evidence>
<feature type="binding site" evidence="12">
    <location>
        <position position="345"/>
    </location>
    <ligand>
        <name>Zn(2+)</name>
        <dbReference type="ChEBI" id="CHEBI:29105"/>
        <label>2</label>
    </ligand>
</feature>
<organism evidence="18 19">
    <name type="scientific">Artemia franciscana</name>
    <name type="common">Brine shrimp</name>
    <name type="synonym">Artemia sanfranciscana</name>
    <dbReference type="NCBI Taxonomy" id="6661"/>
    <lineage>
        <taxon>Eukaryota</taxon>
        <taxon>Metazoa</taxon>
        <taxon>Ecdysozoa</taxon>
        <taxon>Arthropoda</taxon>
        <taxon>Crustacea</taxon>
        <taxon>Branchiopoda</taxon>
        <taxon>Anostraca</taxon>
        <taxon>Artemiidae</taxon>
        <taxon>Artemia</taxon>
    </lineage>
</organism>
<feature type="compositionally biased region" description="Polar residues" evidence="16">
    <location>
        <begin position="231"/>
        <end position="241"/>
    </location>
</feature>
<evidence type="ECO:0000259" key="17">
    <source>
        <dbReference type="PROSITE" id="PS50016"/>
    </source>
</evidence>
<evidence type="ECO:0000256" key="7">
    <source>
        <dbReference type="ARBA" id="ARBA00022853"/>
    </source>
</evidence>
<reference evidence="18" key="1">
    <citation type="submission" date="2023-07" db="EMBL/GenBank/DDBJ databases">
        <title>Chromosome-level genome assembly of Artemia franciscana.</title>
        <authorList>
            <person name="Jo E."/>
        </authorList>
    </citation>
    <scope>NUCLEOTIDE SEQUENCE</scope>
    <source>
        <tissue evidence="18">Whole body</tissue>
    </source>
</reference>
<name>A0AA88IVE0_ARTSF</name>
<evidence type="ECO:0000256" key="10">
    <source>
        <dbReference type="ARBA" id="ARBA00023242"/>
    </source>
</evidence>
<dbReference type="GO" id="GO:0006325">
    <property type="term" value="P:chromatin organization"/>
    <property type="evidence" value="ECO:0007669"/>
    <property type="project" value="UniProtKB-KW"/>
</dbReference>
<evidence type="ECO:0000313" key="18">
    <source>
        <dbReference type="EMBL" id="KAK2728107.1"/>
    </source>
</evidence>
<keyword evidence="19" id="KW-1185">Reference proteome</keyword>
<feature type="binding site" evidence="12">
    <location>
        <position position="305"/>
    </location>
    <ligand>
        <name>Zn(2+)</name>
        <dbReference type="ChEBI" id="CHEBI:29105"/>
        <label>1</label>
    </ligand>
</feature>
<dbReference type="EMBL" id="JAVRJZ010000001">
    <property type="protein sequence ID" value="KAK2728107.1"/>
    <property type="molecule type" value="Genomic_DNA"/>
</dbReference>
<evidence type="ECO:0000313" key="19">
    <source>
        <dbReference type="Proteomes" id="UP001187531"/>
    </source>
</evidence>
<keyword evidence="10 14" id="KW-0539">Nucleus</keyword>
<evidence type="ECO:0000256" key="13">
    <source>
        <dbReference type="PROSITE-ProRule" id="PRU00146"/>
    </source>
</evidence>
<feature type="domain" description="PHD-type" evidence="17">
    <location>
        <begin position="302"/>
        <end position="351"/>
    </location>
</feature>
<keyword evidence="15" id="KW-0175">Coiled coil</keyword>
<feature type="binding site" evidence="12">
    <location>
        <position position="332"/>
    </location>
    <ligand>
        <name>Zn(2+)</name>
        <dbReference type="ChEBI" id="CHEBI:29105"/>
        <label>1</label>
    </ligand>
</feature>
<feature type="region of interest" description="Disordered" evidence="16">
    <location>
        <begin position="231"/>
        <end position="272"/>
    </location>
</feature>
<dbReference type="GO" id="GO:0008270">
    <property type="term" value="F:zinc ion binding"/>
    <property type="evidence" value="ECO:0007669"/>
    <property type="project" value="UniProtKB-KW"/>
</dbReference>
<dbReference type="InterPro" id="IPR019787">
    <property type="entry name" value="Znf_PHD-finger"/>
</dbReference>
<evidence type="ECO:0000256" key="15">
    <source>
        <dbReference type="SAM" id="Coils"/>
    </source>
</evidence>
<feature type="binding site" evidence="12">
    <location>
        <position position="329"/>
    </location>
    <ligand>
        <name>Zn(2+)</name>
        <dbReference type="ChEBI" id="CHEBI:29105"/>
        <label>1</label>
    </ligand>
</feature>
<evidence type="ECO:0000256" key="3">
    <source>
        <dbReference type="ARBA" id="ARBA00022604"/>
    </source>
</evidence>
<comment type="domain">
    <text evidence="14">The PHD-type zinc finger mediates the binding to H3K4me3.</text>
</comment>
<feature type="site" description="Histone H3K4me3 binding" evidence="11">
    <location>
        <position position="304"/>
    </location>
</feature>
<dbReference type="GO" id="GO:0005634">
    <property type="term" value="C:nucleus"/>
    <property type="evidence" value="ECO:0007669"/>
    <property type="project" value="UniProtKB-SubCell"/>
</dbReference>
<keyword evidence="4 12" id="KW-0479">Metal-binding</keyword>
<keyword evidence="3" id="KW-0341">Growth regulation</keyword>
<comment type="function">
    <text evidence="14">Component of an histone acetyltransferase complex.</text>
</comment>
<evidence type="ECO:0000256" key="6">
    <source>
        <dbReference type="ARBA" id="ARBA00022833"/>
    </source>
</evidence>
<dbReference type="GO" id="GO:0035267">
    <property type="term" value="C:NuA4 histone acetyltransferase complex"/>
    <property type="evidence" value="ECO:0007669"/>
    <property type="project" value="TreeGrafter"/>
</dbReference>
<keyword evidence="8" id="KW-0805">Transcription regulation</keyword>
<dbReference type="CDD" id="cd15585">
    <property type="entry name" value="PHD_ING3"/>
    <property type="match status" value="1"/>
</dbReference>
<dbReference type="InterPro" id="IPR019786">
    <property type="entry name" value="Zinc_finger_PHD-type_CS"/>
</dbReference>
<dbReference type="PANTHER" id="PTHR10333:SF103">
    <property type="entry name" value="INHIBITOR OF GROWTH PROTEIN 3"/>
    <property type="match status" value="1"/>
</dbReference>
<evidence type="ECO:0000256" key="8">
    <source>
        <dbReference type="ARBA" id="ARBA00023015"/>
    </source>
</evidence>
<dbReference type="Proteomes" id="UP001187531">
    <property type="component" value="Unassembled WGS sequence"/>
</dbReference>
<evidence type="ECO:0000256" key="9">
    <source>
        <dbReference type="ARBA" id="ARBA00023163"/>
    </source>
</evidence>
<dbReference type="SMART" id="SM00249">
    <property type="entry name" value="PHD"/>
    <property type="match status" value="1"/>
</dbReference>